<dbReference type="SUPFAM" id="SSF53850">
    <property type="entry name" value="Periplasmic binding protein-like II"/>
    <property type="match status" value="1"/>
</dbReference>
<evidence type="ECO:0000313" key="7">
    <source>
        <dbReference type="EMBL" id="AGY75118.2"/>
    </source>
</evidence>
<dbReference type="Pfam" id="PF00497">
    <property type="entry name" value="SBP_bac_3"/>
    <property type="match status" value="1"/>
</dbReference>
<dbReference type="PANTHER" id="PTHR35936:SF19">
    <property type="entry name" value="AMINO-ACID-BINDING PROTEIN YXEM-RELATED"/>
    <property type="match status" value="1"/>
</dbReference>
<dbReference type="InterPro" id="IPR018313">
    <property type="entry name" value="SBP_3_CS"/>
</dbReference>
<protein>
    <submittedName>
        <fullName evidence="7">Transporter substrate-binding domain-containing protein</fullName>
    </submittedName>
</protein>
<dbReference type="PROSITE" id="PS51257">
    <property type="entry name" value="PROKAR_LIPOPROTEIN"/>
    <property type="match status" value="1"/>
</dbReference>
<proteinExistence type="inferred from homology"/>
<reference evidence="8" key="1">
    <citation type="journal article" date="2014" name="Biotechnol. Biofuels">
        <title>Comparison of single-molecule sequencing and hybrid approaches for finishing the genome of Clostridium autoethanogenum and analysis of CRISPR systems in industrial relevant Clostridia.</title>
        <authorList>
            <person name="Brown S.D."/>
            <person name="Nagaraju S."/>
            <person name="Utturkar S."/>
            <person name="De Tissera S."/>
            <person name="Segovia S."/>
            <person name="Mitchell W."/>
            <person name="Land M.L."/>
            <person name="Dassanayake A."/>
            <person name="Kopke M."/>
        </authorList>
    </citation>
    <scope>NUCLEOTIDE SEQUENCE [LARGE SCALE GENOMIC DNA]</scope>
    <source>
        <strain evidence="8">DSM 10061</strain>
    </source>
</reference>
<dbReference type="PANTHER" id="PTHR35936">
    <property type="entry name" value="MEMBRANE-BOUND LYTIC MUREIN TRANSGLYCOSYLASE F"/>
    <property type="match status" value="1"/>
</dbReference>
<feature type="domain" description="Solute-binding protein family 3/N-terminal" evidence="6">
    <location>
        <begin position="45"/>
        <end position="273"/>
    </location>
</feature>
<evidence type="ECO:0000256" key="4">
    <source>
        <dbReference type="RuleBase" id="RU003744"/>
    </source>
</evidence>
<gene>
    <name evidence="7" type="ORF">CAETHG_0891</name>
</gene>
<evidence type="ECO:0000256" key="1">
    <source>
        <dbReference type="ARBA" id="ARBA00004196"/>
    </source>
</evidence>
<name>A0ABN4BCA7_9CLOT</name>
<comment type="similarity">
    <text evidence="2 4">Belongs to the bacterial solute-binding protein 3 family.</text>
</comment>
<sequence length="288" mass="32558">MKWRHLMKKIVTLLLCVVTMIAMLAGCSSTGEKNTASENKKEDKTINVATSGDYLGFTVYNESSKTWSGFEIDMWNEIAKRIGYKVKFVQEDVASAFGDLGTGHVDTVAKQISITPARKEKYDFTTPYFFSPYCLMVKGDNTNITSWKDMAGKTIGLADGSAMNEFVTKLDPNNKVKKTTYESFSTIPQEVVSGRIDAMPYAYLLIPYLIQKNPNWNLKAVDTAHPIYTEVNGYPFARTERGTKLLKLVNGALNDMIKDGTHKKLCEKWFKYDVMQTNAAKEYYNKNK</sequence>
<feature type="chain" id="PRO_5047002410" evidence="5">
    <location>
        <begin position="25"/>
        <end position="288"/>
    </location>
</feature>
<keyword evidence="3 5" id="KW-0732">Signal</keyword>
<feature type="signal peptide" evidence="5">
    <location>
        <begin position="1"/>
        <end position="24"/>
    </location>
</feature>
<keyword evidence="8" id="KW-1185">Reference proteome</keyword>
<evidence type="ECO:0000259" key="6">
    <source>
        <dbReference type="SMART" id="SM00062"/>
    </source>
</evidence>
<evidence type="ECO:0000256" key="5">
    <source>
        <dbReference type="SAM" id="SignalP"/>
    </source>
</evidence>
<evidence type="ECO:0000256" key="3">
    <source>
        <dbReference type="ARBA" id="ARBA00022729"/>
    </source>
</evidence>
<accession>A0ABN4BCA7</accession>
<dbReference type="InterPro" id="IPR001638">
    <property type="entry name" value="Solute-binding_3/MltF_N"/>
</dbReference>
<dbReference type="SMART" id="SM00062">
    <property type="entry name" value="PBPb"/>
    <property type="match status" value="1"/>
</dbReference>
<dbReference type="Proteomes" id="UP000017590">
    <property type="component" value="Chromosome"/>
</dbReference>
<dbReference type="EMBL" id="CP006763">
    <property type="protein sequence ID" value="AGY75118.2"/>
    <property type="molecule type" value="Genomic_DNA"/>
</dbReference>
<dbReference type="PROSITE" id="PS01039">
    <property type="entry name" value="SBP_BACTERIAL_3"/>
    <property type="match status" value="1"/>
</dbReference>
<organism evidence="7 8">
    <name type="scientific">Clostridium autoethanogenum DSM 10061</name>
    <dbReference type="NCBI Taxonomy" id="1341692"/>
    <lineage>
        <taxon>Bacteria</taxon>
        <taxon>Bacillati</taxon>
        <taxon>Bacillota</taxon>
        <taxon>Clostridia</taxon>
        <taxon>Eubacteriales</taxon>
        <taxon>Clostridiaceae</taxon>
        <taxon>Clostridium</taxon>
    </lineage>
</organism>
<comment type="subcellular location">
    <subcellularLocation>
        <location evidence="1">Cell envelope</location>
    </subcellularLocation>
</comment>
<evidence type="ECO:0000313" key="8">
    <source>
        <dbReference type="Proteomes" id="UP000017590"/>
    </source>
</evidence>
<evidence type="ECO:0000256" key="2">
    <source>
        <dbReference type="ARBA" id="ARBA00010333"/>
    </source>
</evidence>
<dbReference type="Gene3D" id="3.40.190.10">
    <property type="entry name" value="Periplasmic binding protein-like II"/>
    <property type="match status" value="2"/>
</dbReference>
<dbReference type="RefSeq" id="WP_013239534.1">
    <property type="nucleotide sequence ID" value="NC_022592.1"/>
</dbReference>